<feature type="chain" id="PRO_5021987442" evidence="2">
    <location>
        <begin position="22"/>
        <end position="68"/>
    </location>
</feature>
<accession>A0A518H543</accession>
<protein>
    <submittedName>
        <fullName evidence="3">Uncharacterized protein</fullName>
    </submittedName>
</protein>
<proteinExistence type="predicted"/>
<keyword evidence="2" id="KW-0732">Signal</keyword>
<dbReference type="PROSITE" id="PS51257">
    <property type="entry name" value="PROKAR_LIPOPROTEIN"/>
    <property type="match status" value="1"/>
</dbReference>
<feature type="compositionally biased region" description="Pro residues" evidence="1">
    <location>
        <begin position="37"/>
        <end position="51"/>
    </location>
</feature>
<evidence type="ECO:0000313" key="3">
    <source>
        <dbReference type="EMBL" id="QDV35947.1"/>
    </source>
</evidence>
<evidence type="ECO:0000256" key="1">
    <source>
        <dbReference type="SAM" id="MobiDB-lite"/>
    </source>
</evidence>
<gene>
    <name evidence="3" type="ORF">ElP_38570</name>
</gene>
<feature type="signal peptide" evidence="2">
    <location>
        <begin position="1"/>
        <end position="21"/>
    </location>
</feature>
<dbReference type="AlphaFoldDB" id="A0A518H543"/>
<reference evidence="3 4" key="1">
    <citation type="submission" date="2019-02" db="EMBL/GenBank/DDBJ databases">
        <title>Deep-cultivation of Planctomycetes and their phenomic and genomic characterization uncovers novel biology.</title>
        <authorList>
            <person name="Wiegand S."/>
            <person name="Jogler M."/>
            <person name="Boedeker C."/>
            <person name="Pinto D."/>
            <person name="Vollmers J."/>
            <person name="Rivas-Marin E."/>
            <person name="Kohn T."/>
            <person name="Peeters S.H."/>
            <person name="Heuer A."/>
            <person name="Rast P."/>
            <person name="Oberbeckmann S."/>
            <person name="Bunk B."/>
            <person name="Jeske O."/>
            <person name="Meyerdierks A."/>
            <person name="Storesund J.E."/>
            <person name="Kallscheuer N."/>
            <person name="Luecker S."/>
            <person name="Lage O.M."/>
            <person name="Pohl T."/>
            <person name="Merkel B.J."/>
            <person name="Hornburger P."/>
            <person name="Mueller R.-W."/>
            <person name="Bruemmer F."/>
            <person name="Labrenz M."/>
            <person name="Spormann A.M."/>
            <person name="Op den Camp H."/>
            <person name="Overmann J."/>
            <person name="Amann R."/>
            <person name="Jetten M.S.M."/>
            <person name="Mascher T."/>
            <person name="Medema M.H."/>
            <person name="Devos D.P."/>
            <person name="Kaster A.-K."/>
            <person name="Ovreas L."/>
            <person name="Rohde M."/>
            <person name="Galperin M.Y."/>
            <person name="Jogler C."/>
        </authorList>
    </citation>
    <scope>NUCLEOTIDE SEQUENCE [LARGE SCALE GENOMIC DNA]</scope>
    <source>
        <strain evidence="3 4">ElP</strain>
    </source>
</reference>
<keyword evidence="4" id="KW-1185">Reference proteome</keyword>
<feature type="compositionally biased region" description="Low complexity" evidence="1">
    <location>
        <begin position="52"/>
        <end position="68"/>
    </location>
</feature>
<evidence type="ECO:0000313" key="4">
    <source>
        <dbReference type="Proteomes" id="UP000317835"/>
    </source>
</evidence>
<organism evidence="3 4">
    <name type="scientific">Tautonia plasticadhaerens</name>
    <dbReference type="NCBI Taxonomy" id="2527974"/>
    <lineage>
        <taxon>Bacteria</taxon>
        <taxon>Pseudomonadati</taxon>
        <taxon>Planctomycetota</taxon>
        <taxon>Planctomycetia</taxon>
        <taxon>Isosphaerales</taxon>
        <taxon>Isosphaeraceae</taxon>
        <taxon>Tautonia</taxon>
    </lineage>
</organism>
<name>A0A518H543_9BACT</name>
<dbReference type="EMBL" id="CP036426">
    <property type="protein sequence ID" value="QDV35947.1"/>
    <property type="molecule type" value="Genomic_DNA"/>
</dbReference>
<dbReference type="KEGG" id="tpla:ElP_38570"/>
<feature type="region of interest" description="Disordered" evidence="1">
    <location>
        <begin position="23"/>
        <end position="68"/>
    </location>
</feature>
<dbReference type="Proteomes" id="UP000317835">
    <property type="component" value="Chromosome"/>
</dbReference>
<sequence length="68" mass="6386" precursor="true">MTTFRTLILLPAAMVATLGLVGCSGGGGPSAPDIDPDTPPPSASPGIPPGMGPSSTPAESAPAASGVD</sequence>
<evidence type="ECO:0000256" key="2">
    <source>
        <dbReference type="SAM" id="SignalP"/>
    </source>
</evidence>